<reference evidence="1 2" key="1">
    <citation type="submission" date="2020-07" db="EMBL/GenBank/DDBJ databases">
        <title>Description of Kordia aestuariivivens sp. nov., isolated from a tidal flat.</title>
        <authorList>
            <person name="Park S."/>
            <person name="Yoon J.-H."/>
        </authorList>
    </citation>
    <scope>NUCLEOTIDE SEQUENCE [LARGE SCALE GENOMIC DNA]</scope>
    <source>
        <strain evidence="1 2">YSTF-M3</strain>
    </source>
</reference>
<accession>A0ABR7QFP6</accession>
<dbReference type="EMBL" id="JACGWS010000019">
    <property type="protein sequence ID" value="MBC8757395.1"/>
    <property type="molecule type" value="Genomic_DNA"/>
</dbReference>
<protein>
    <submittedName>
        <fullName evidence="1">Uncharacterized protein</fullName>
    </submittedName>
</protein>
<name>A0ABR7QFP6_9FLAO</name>
<organism evidence="1 2">
    <name type="scientific">Kordia aestuariivivens</name>
    <dbReference type="NCBI Taxonomy" id="2759037"/>
    <lineage>
        <taxon>Bacteria</taxon>
        <taxon>Pseudomonadati</taxon>
        <taxon>Bacteroidota</taxon>
        <taxon>Flavobacteriia</taxon>
        <taxon>Flavobacteriales</taxon>
        <taxon>Flavobacteriaceae</taxon>
        <taxon>Kordia</taxon>
    </lineage>
</organism>
<gene>
    <name evidence="1" type="ORF">H2O64_22185</name>
</gene>
<sequence length="54" mass="6050">MKSKTNRKIELKKQTIASVKTIRITKILGGQCIIGDDTDPIHIDRPTEAEICNN</sequence>
<evidence type="ECO:0000313" key="1">
    <source>
        <dbReference type="EMBL" id="MBC8757395.1"/>
    </source>
</evidence>
<keyword evidence="2" id="KW-1185">Reference proteome</keyword>
<comment type="caution">
    <text evidence="1">The sequence shown here is derived from an EMBL/GenBank/DDBJ whole genome shotgun (WGS) entry which is preliminary data.</text>
</comment>
<evidence type="ECO:0000313" key="2">
    <source>
        <dbReference type="Proteomes" id="UP000619238"/>
    </source>
</evidence>
<dbReference type="RefSeq" id="WP_187564434.1">
    <property type="nucleotide sequence ID" value="NZ_JACGWS010000019.1"/>
</dbReference>
<dbReference type="Proteomes" id="UP000619238">
    <property type="component" value="Unassembled WGS sequence"/>
</dbReference>
<proteinExistence type="predicted"/>